<reference evidence="2" key="1">
    <citation type="journal article" date="2014" name="Science">
        <title>The coffee genome provides insight into the convergent evolution of caffeine biosynthesis.</title>
        <authorList>
            <person name="Denoeud F."/>
            <person name="Carretero-Paulet L."/>
            <person name="Dereeper A."/>
            <person name="Droc G."/>
            <person name="Guyot R."/>
            <person name="Pietrella M."/>
            <person name="Zheng C."/>
            <person name="Alberti A."/>
            <person name="Anthony F."/>
            <person name="Aprea G."/>
            <person name="Aury J.M."/>
            <person name="Bento P."/>
            <person name="Bernard M."/>
            <person name="Bocs S."/>
            <person name="Campa C."/>
            <person name="Cenci A."/>
            <person name="Combes M.C."/>
            <person name="Crouzillat D."/>
            <person name="Da Silva C."/>
            <person name="Daddiego L."/>
            <person name="De Bellis F."/>
            <person name="Dussert S."/>
            <person name="Garsmeur O."/>
            <person name="Gayraud T."/>
            <person name="Guignon V."/>
            <person name="Jahn K."/>
            <person name="Jamilloux V."/>
            <person name="Joet T."/>
            <person name="Labadie K."/>
            <person name="Lan T."/>
            <person name="Leclercq J."/>
            <person name="Lepelley M."/>
            <person name="Leroy T."/>
            <person name="Li L.T."/>
            <person name="Librado P."/>
            <person name="Lopez L."/>
            <person name="Munoz A."/>
            <person name="Noel B."/>
            <person name="Pallavicini A."/>
            <person name="Perrotta G."/>
            <person name="Poncet V."/>
            <person name="Pot D."/>
            <person name="Priyono X."/>
            <person name="Rigoreau M."/>
            <person name="Rouard M."/>
            <person name="Rozas J."/>
            <person name="Tranchant-Dubreuil C."/>
            <person name="VanBuren R."/>
            <person name="Zhang Q."/>
            <person name="Andrade A.C."/>
            <person name="Argout X."/>
            <person name="Bertrand B."/>
            <person name="de Kochko A."/>
            <person name="Graziosi G."/>
            <person name="Henry R.J."/>
            <person name="Jayarama X."/>
            <person name="Ming R."/>
            <person name="Nagai C."/>
            <person name="Rounsley S."/>
            <person name="Sankoff D."/>
            <person name="Giuliano G."/>
            <person name="Albert V.A."/>
            <person name="Wincker P."/>
            <person name="Lashermes P."/>
        </authorList>
    </citation>
    <scope>NUCLEOTIDE SEQUENCE [LARGE SCALE GENOMIC DNA]</scope>
    <source>
        <strain evidence="2">cv. DH200-94</strain>
    </source>
</reference>
<proteinExistence type="predicted"/>
<gene>
    <name evidence="1" type="ORF">GSCOC_T00033480001</name>
</gene>
<name>A0A068USU5_COFCA</name>
<organism evidence="1 2">
    <name type="scientific">Coffea canephora</name>
    <name type="common">Robusta coffee</name>
    <dbReference type="NCBI Taxonomy" id="49390"/>
    <lineage>
        <taxon>Eukaryota</taxon>
        <taxon>Viridiplantae</taxon>
        <taxon>Streptophyta</taxon>
        <taxon>Embryophyta</taxon>
        <taxon>Tracheophyta</taxon>
        <taxon>Spermatophyta</taxon>
        <taxon>Magnoliopsida</taxon>
        <taxon>eudicotyledons</taxon>
        <taxon>Gunneridae</taxon>
        <taxon>Pentapetalae</taxon>
        <taxon>asterids</taxon>
        <taxon>lamiids</taxon>
        <taxon>Gentianales</taxon>
        <taxon>Rubiaceae</taxon>
        <taxon>Ixoroideae</taxon>
        <taxon>Gardenieae complex</taxon>
        <taxon>Bertiereae - Coffeeae clade</taxon>
        <taxon>Coffeeae</taxon>
        <taxon>Coffea</taxon>
    </lineage>
</organism>
<keyword evidence="2" id="KW-1185">Reference proteome</keyword>
<accession>A0A068USU5</accession>
<dbReference type="EMBL" id="HG739138">
    <property type="protein sequence ID" value="CDP11309.1"/>
    <property type="molecule type" value="Genomic_DNA"/>
</dbReference>
<sequence length="91" mass="10375">MVFGRATSPKFCKIANYLHILHYRISRIGTIETYGGQTSPIHRQLCKIFNSRGFNHFGNMNGQSMGRARKTCIPKLHTSARLFSSVKDIIF</sequence>
<dbReference type="AlphaFoldDB" id="A0A068USU5"/>
<evidence type="ECO:0000313" key="1">
    <source>
        <dbReference type="EMBL" id="CDP11309.1"/>
    </source>
</evidence>
<dbReference type="Gramene" id="CDP11309">
    <property type="protein sequence ID" value="CDP11309"/>
    <property type="gene ID" value="GSCOC_T00033480001"/>
</dbReference>
<dbReference type="InParanoid" id="A0A068USU5"/>
<protein>
    <submittedName>
        <fullName evidence="1">Uncharacterized protein</fullName>
    </submittedName>
</protein>
<dbReference type="Proteomes" id="UP000295252">
    <property type="component" value="Chromosome VII"/>
</dbReference>
<evidence type="ECO:0000313" key="2">
    <source>
        <dbReference type="Proteomes" id="UP000295252"/>
    </source>
</evidence>